<keyword evidence="2" id="KW-1003">Cell membrane</keyword>
<evidence type="ECO:0000256" key="10">
    <source>
        <dbReference type="SAM" id="Phobius"/>
    </source>
</evidence>
<evidence type="ECO:0000313" key="13">
    <source>
        <dbReference type="Proteomes" id="UP001241056"/>
    </source>
</evidence>
<dbReference type="PIRSF" id="PIRSF006170">
    <property type="entry name" value="YfgM"/>
    <property type="match status" value="1"/>
</dbReference>
<feature type="transmembrane region" description="Helical" evidence="10">
    <location>
        <begin position="24"/>
        <end position="41"/>
    </location>
</feature>
<dbReference type="InterPro" id="IPR011990">
    <property type="entry name" value="TPR-like_helical_dom_sf"/>
</dbReference>
<sequence>MSQYTEEEQIALFKDWWQRNGKPLLVGAVLALALVFGWQTWQKQQTNQAQHLSTLYQQLLETAFNQAEANLAEVAKLTKSLEDLKPNHAYTQYAHLIVARLAVDEDRLDDAAAALRKVVDKPANTTLAELAQQRLARVLAAQDQAEQALKLLEGKGVAAFQSARNELRGDILLQLGREQEARAAYVQAKETLSENAPSSVLTLKLDNLAQKDA</sequence>
<accession>A0ABT7SSN0</accession>
<evidence type="ECO:0000313" key="12">
    <source>
        <dbReference type="EMBL" id="MDM7858554.1"/>
    </source>
</evidence>
<dbReference type="InterPro" id="IPR018704">
    <property type="entry name" value="SecYEG/CpoB_TPR"/>
</dbReference>
<feature type="domain" description="Ancillary SecYEG translocon subunit/Cell division coordinator CpoB TPR" evidence="11">
    <location>
        <begin position="14"/>
        <end position="210"/>
    </location>
</feature>
<reference evidence="12 13" key="1">
    <citation type="submission" date="2023-06" db="EMBL/GenBank/DDBJ databases">
        <title>Thiopseudomonas sp. CY1220 draft genome sequence.</title>
        <authorList>
            <person name="Zhao G."/>
            <person name="An M."/>
        </authorList>
    </citation>
    <scope>NUCLEOTIDE SEQUENCE [LARGE SCALE GENOMIC DNA]</scope>
    <source>
        <strain evidence="12 13">CY1220</strain>
    </source>
</reference>
<keyword evidence="3 10" id="KW-0812">Transmembrane</keyword>
<name>A0ABT7SSN0_9GAMM</name>
<evidence type="ECO:0000256" key="5">
    <source>
        <dbReference type="ARBA" id="ARBA00023136"/>
    </source>
</evidence>
<keyword evidence="9" id="KW-0175">Coiled coil</keyword>
<comment type="similarity">
    <text evidence="7">Belongs to the YfgM family.</text>
</comment>
<dbReference type="SUPFAM" id="SSF48452">
    <property type="entry name" value="TPR-like"/>
    <property type="match status" value="1"/>
</dbReference>
<proteinExistence type="inferred from homology"/>
<comment type="subcellular location">
    <subcellularLocation>
        <location evidence="1">Cell membrane</location>
        <topology evidence="1">Single-pass type II membrane protein</topology>
    </subcellularLocation>
</comment>
<dbReference type="InterPro" id="IPR026039">
    <property type="entry name" value="YfgM"/>
</dbReference>
<evidence type="ECO:0000256" key="2">
    <source>
        <dbReference type="ARBA" id="ARBA00022475"/>
    </source>
</evidence>
<evidence type="ECO:0000256" key="8">
    <source>
        <dbReference type="ARBA" id="ARBA00024235"/>
    </source>
</evidence>
<keyword evidence="13" id="KW-1185">Reference proteome</keyword>
<dbReference type="PANTHER" id="PTHR38035">
    <property type="entry name" value="UPF0070 PROTEIN YFGM"/>
    <property type="match status" value="1"/>
</dbReference>
<evidence type="ECO:0000256" key="9">
    <source>
        <dbReference type="SAM" id="Coils"/>
    </source>
</evidence>
<evidence type="ECO:0000256" key="1">
    <source>
        <dbReference type="ARBA" id="ARBA00004401"/>
    </source>
</evidence>
<evidence type="ECO:0000256" key="3">
    <source>
        <dbReference type="ARBA" id="ARBA00022692"/>
    </source>
</evidence>
<dbReference type="Pfam" id="PF09976">
    <property type="entry name" value="TPR_21"/>
    <property type="match status" value="1"/>
</dbReference>
<dbReference type="EMBL" id="JAUCDY010000012">
    <property type="protein sequence ID" value="MDM7858554.1"/>
    <property type="molecule type" value="Genomic_DNA"/>
</dbReference>
<dbReference type="Gene3D" id="1.25.40.10">
    <property type="entry name" value="Tetratricopeptide repeat domain"/>
    <property type="match status" value="1"/>
</dbReference>
<dbReference type="RefSeq" id="WP_289411298.1">
    <property type="nucleotide sequence ID" value="NZ_JAUCDY010000012.1"/>
</dbReference>
<feature type="coiled-coil region" evidence="9">
    <location>
        <begin position="128"/>
        <end position="155"/>
    </location>
</feature>
<keyword evidence="4 10" id="KW-1133">Transmembrane helix</keyword>
<keyword evidence="6" id="KW-0143">Chaperone</keyword>
<dbReference type="PANTHER" id="PTHR38035:SF1">
    <property type="entry name" value="ANCILLARY SECYEG TRANSLOCON SUBUNIT"/>
    <property type="match status" value="1"/>
</dbReference>
<organism evidence="12 13">
    <name type="scientific">Thiopseudomonas acetoxidans</name>
    <dbReference type="NCBI Taxonomy" id="3041622"/>
    <lineage>
        <taxon>Bacteria</taxon>
        <taxon>Pseudomonadati</taxon>
        <taxon>Pseudomonadota</taxon>
        <taxon>Gammaproteobacteria</taxon>
        <taxon>Pseudomonadales</taxon>
        <taxon>Pseudomonadaceae</taxon>
        <taxon>Thiopseudomonas</taxon>
    </lineage>
</organism>
<keyword evidence="5 10" id="KW-0472">Membrane</keyword>
<evidence type="ECO:0000256" key="6">
    <source>
        <dbReference type="ARBA" id="ARBA00023186"/>
    </source>
</evidence>
<gene>
    <name evidence="12" type="ORF">QEZ41_09760</name>
</gene>
<evidence type="ECO:0000256" key="7">
    <source>
        <dbReference type="ARBA" id="ARBA00024197"/>
    </source>
</evidence>
<evidence type="ECO:0000256" key="4">
    <source>
        <dbReference type="ARBA" id="ARBA00022989"/>
    </source>
</evidence>
<dbReference type="Proteomes" id="UP001241056">
    <property type="component" value="Unassembled WGS sequence"/>
</dbReference>
<comment type="caution">
    <text evidence="12">The sequence shown here is derived from an EMBL/GenBank/DDBJ whole genome shotgun (WGS) entry which is preliminary data.</text>
</comment>
<protein>
    <recommendedName>
        <fullName evidence="8">Ancillary SecYEG translocon subunit</fullName>
    </recommendedName>
</protein>
<evidence type="ECO:0000259" key="11">
    <source>
        <dbReference type="Pfam" id="PF09976"/>
    </source>
</evidence>